<dbReference type="GO" id="GO:0019748">
    <property type="term" value="P:secondary metabolic process"/>
    <property type="evidence" value="ECO:0007669"/>
    <property type="project" value="TreeGrafter"/>
</dbReference>
<protein>
    <recommendedName>
        <fullName evidence="7">6-methylsalicylate decarboxylase</fullName>
        <ecNumber evidence="7">4.1.1.52</ecNumber>
    </recommendedName>
</protein>
<dbReference type="SUPFAM" id="SSF51556">
    <property type="entry name" value="Metallo-dependent hydrolases"/>
    <property type="match status" value="1"/>
</dbReference>
<dbReference type="Gene3D" id="3.20.20.140">
    <property type="entry name" value="Metal-dependent hydrolases"/>
    <property type="match status" value="1"/>
</dbReference>
<keyword evidence="5 8" id="KW-0456">Lyase</keyword>
<keyword evidence="2" id="KW-0479">Metal-binding</keyword>
<evidence type="ECO:0000313" key="11">
    <source>
        <dbReference type="Proteomes" id="UP001280581"/>
    </source>
</evidence>
<comment type="similarity">
    <text evidence="1">Belongs to the metallo-dependent hydrolases superfamily. ACMSD family.</text>
</comment>
<reference evidence="10 11" key="1">
    <citation type="submission" date="2021-02" db="EMBL/GenBank/DDBJ databases">
        <title>Genome assembly of Pseudopithomyces chartarum.</title>
        <authorList>
            <person name="Jauregui R."/>
            <person name="Singh J."/>
            <person name="Voisey C."/>
        </authorList>
    </citation>
    <scope>NUCLEOTIDE SEQUENCE [LARGE SCALE GENOMIC DNA]</scope>
    <source>
        <strain evidence="10 11">AGR01</strain>
    </source>
</reference>
<name>A0AAN6RFG3_9PLEO</name>
<dbReference type="GO" id="GO:0005829">
    <property type="term" value="C:cytosol"/>
    <property type="evidence" value="ECO:0007669"/>
    <property type="project" value="TreeGrafter"/>
</dbReference>
<dbReference type="Pfam" id="PF04909">
    <property type="entry name" value="Amidohydro_2"/>
    <property type="match status" value="1"/>
</dbReference>
<keyword evidence="3 8" id="KW-0210">Decarboxylase</keyword>
<accession>A0AAN6RFG3</accession>
<keyword evidence="11" id="KW-1185">Reference proteome</keyword>
<comment type="catalytic activity">
    <reaction evidence="6">
        <text>6-methylsalicylate + H(+) = 3-methylphenol + CO2</text>
        <dbReference type="Rhea" id="RHEA:23112"/>
        <dbReference type="ChEBI" id="CHEBI:15378"/>
        <dbReference type="ChEBI" id="CHEBI:16526"/>
        <dbReference type="ChEBI" id="CHEBI:17231"/>
        <dbReference type="ChEBI" id="CHEBI:36658"/>
        <dbReference type="EC" id="4.1.1.52"/>
    </reaction>
    <physiologicalReaction direction="left-to-right" evidence="6">
        <dbReference type="Rhea" id="RHEA:23113"/>
    </physiologicalReaction>
</comment>
<evidence type="ECO:0000256" key="5">
    <source>
        <dbReference type="ARBA" id="ARBA00023239"/>
    </source>
</evidence>
<evidence type="ECO:0000256" key="6">
    <source>
        <dbReference type="ARBA" id="ARBA00036832"/>
    </source>
</evidence>
<dbReference type="GO" id="GO:0016787">
    <property type="term" value="F:hydrolase activity"/>
    <property type="evidence" value="ECO:0007669"/>
    <property type="project" value="InterPro"/>
</dbReference>
<evidence type="ECO:0000313" key="10">
    <source>
        <dbReference type="EMBL" id="KAK3203676.1"/>
    </source>
</evidence>
<dbReference type="Proteomes" id="UP001280581">
    <property type="component" value="Unassembled WGS sequence"/>
</dbReference>
<comment type="caution">
    <text evidence="10">The sequence shown here is derived from an EMBL/GenBank/DDBJ whole genome shotgun (WGS) entry which is preliminary data.</text>
</comment>
<evidence type="ECO:0000256" key="4">
    <source>
        <dbReference type="ARBA" id="ARBA00022833"/>
    </source>
</evidence>
<dbReference type="GO" id="GO:0047596">
    <property type="term" value="F:6-methylsalicylate decarboxylase activity"/>
    <property type="evidence" value="ECO:0007669"/>
    <property type="project" value="UniProtKB-EC"/>
</dbReference>
<dbReference type="PANTHER" id="PTHR21240">
    <property type="entry name" value="2-AMINO-3-CARBOXYLMUCONATE-6-SEMIALDEHYDE DECARBOXYLASE"/>
    <property type="match status" value="1"/>
</dbReference>
<keyword evidence="4" id="KW-0862">Zinc</keyword>
<evidence type="ECO:0000259" key="9">
    <source>
        <dbReference type="Pfam" id="PF04909"/>
    </source>
</evidence>
<dbReference type="EMBL" id="WVTA01000010">
    <property type="protein sequence ID" value="KAK3203676.1"/>
    <property type="molecule type" value="Genomic_DNA"/>
</dbReference>
<feature type="domain" description="Amidohydrolase-related" evidence="9">
    <location>
        <begin position="7"/>
        <end position="313"/>
    </location>
</feature>
<dbReference type="EC" id="4.1.1.52" evidence="7"/>
<organism evidence="10 11">
    <name type="scientific">Pseudopithomyces chartarum</name>
    <dbReference type="NCBI Taxonomy" id="1892770"/>
    <lineage>
        <taxon>Eukaryota</taxon>
        <taxon>Fungi</taxon>
        <taxon>Dikarya</taxon>
        <taxon>Ascomycota</taxon>
        <taxon>Pezizomycotina</taxon>
        <taxon>Dothideomycetes</taxon>
        <taxon>Pleosporomycetidae</taxon>
        <taxon>Pleosporales</taxon>
        <taxon>Massarineae</taxon>
        <taxon>Didymosphaeriaceae</taxon>
        <taxon>Pseudopithomyces</taxon>
    </lineage>
</organism>
<dbReference type="InterPro" id="IPR032466">
    <property type="entry name" value="Metal_Hydrolase"/>
</dbReference>
<dbReference type="InterPro" id="IPR006680">
    <property type="entry name" value="Amidohydro-rel"/>
</dbReference>
<dbReference type="GO" id="GO:0046872">
    <property type="term" value="F:metal ion binding"/>
    <property type="evidence" value="ECO:0007669"/>
    <property type="project" value="UniProtKB-KW"/>
</dbReference>
<evidence type="ECO:0000256" key="7">
    <source>
        <dbReference type="ARBA" id="ARBA00038889"/>
    </source>
</evidence>
<dbReference type="AlphaFoldDB" id="A0AAN6RFG3"/>
<evidence type="ECO:0000256" key="3">
    <source>
        <dbReference type="ARBA" id="ARBA00022793"/>
    </source>
</evidence>
<evidence type="ECO:0000256" key="1">
    <source>
        <dbReference type="ARBA" id="ARBA00005871"/>
    </source>
</evidence>
<sequence length="321" mass="35917">MAATPKIDVHHHILPPEIAGVGEGMKGMKVPEWNITDDTSFSQSIGVRTRIFSVSTPGVSHISDPEQSAAVARSMNTYCADLRNKNPQTTGFFATVPSLEHMKLAQGELRYAFDNLKADGVTLFTRYGTATKDGYLGHTDYIPIWEELNKRKAVVFVHPDNGTNNSFFNDKLPGPAFDWPHETGRTAMDLILNRRLQQFPDVKIILSHAGGTLALLVRRSTMISLPEFGQAMSTEDILSQAKSFYFDTALSGSLEILPLILGFAKRGHVLFGSDYPHATVPFSKEFTKFLDEYEMDEQMRKEIYYGAAQELFPRLKGLYEN</sequence>
<evidence type="ECO:0000256" key="2">
    <source>
        <dbReference type="ARBA" id="ARBA00022723"/>
    </source>
</evidence>
<proteinExistence type="inferred from homology"/>
<gene>
    <name evidence="10" type="ORF">GRF29_106g323159</name>
</gene>
<evidence type="ECO:0000256" key="8">
    <source>
        <dbReference type="RuleBase" id="RU366045"/>
    </source>
</evidence>
<dbReference type="PANTHER" id="PTHR21240:SF29">
    <property type="entry name" value="AMIDOHYDROLASE-RELATED DOMAIN-CONTAINING PROTEIN"/>
    <property type="match status" value="1"/>
</dbReference>
<dbReference type="InterPro" id="IPR032465">
    <property type="entry name" value="ACMSD"/>
</dbReference>